<dbReference type="EMBL" id="GBXM01014668">
    <property type="protein sequence ID" value="JAH93909.1"/>
    <property type="molecule type" value="Transcribed_RNA"/>
</dbReference>
<accession>A0A0E9WU07</accession>
<organism evidence="1">
    <name type="scientific">Anguilla anguilla</name>
    <name type="common">European freshwater eel</name>
    <name type="synonym">Muraena anguilla</name>
    <dbReference type="NCBI Taxonomy" id="7936"/>
    <lineage>
        <taxon>Eukaryota</taxon>
        <taxon>Metazoa</taxon>
        <taxon>Chordata</taxon>
        <taxon>Craniata</taxon>
        <taxon>Vertebrata</taxon>
        <taxon>Euteleostomi</taxon>
        <taxon>Actinopterygii</taxon>
        <taxon>Neopterygii</taxon>
        <taxon>Teleostei</taxon>
        <taxon>Anguilliformes</taxon>
        <taxon>Anguillidae</taxon>
        <taxon>Anguilla</taxon>
    </lineage>
</organism>
<evidence type="ECO:0000313" key="1">
    <source>
        <dbReference type="EMBL" id="JAH93909.1"/>
    </source>
</evidence>
<reference evidence="1" key="2">
    <citation type="journal article" date="2015" name="Fish Shellfish Immunol.">
        <title>Early steps in the European eel (Anguilla anguilla)-Vibrio vulnificus interaction in the gills: Role of the RtxA13 toxin.</title>
        <authorList>
            <person name="Callol A."/>
            <person name="Pajuelo D."/>
            <person name="Ebbesson L."/>
            <person name="Teles M."/>
            <person name="MacKenzie S."/>
            <person name="Amaro C."/>
        </authorList>
    </citation>
    <scope>NUCLEOTIDE SEQUENCE</scope>
</reference>
<protein>
    <submittedName>
        <fullName evidence="1">Uncharacterized protein</fullName>
    </submittedName>
</protein>
<proteinExistence type="predicted"/>
<sequence length="91" mass="10812">MGDKQQQFKKKQHKKLRLQLWEVSSILVLAKQKCVKLKKNNNNFFKTKNHLYLTWDVPVLTNPMPMQLYFVNQVWISGKEKKKNAPVNTLV</sequence>
<dbReference type="AlphaFoldDB" id="A0A0E9WU07"/>
<reference evidence="1" key="1">
    <citation type="submission" date="2014-11" db="EMBL/GenBank/DDBJ databases">
        <authorList>
            <person name="Amaro Gonzalez C."/>
        </authorList>
    </citation>
    <scope>NUCLEOTIDE SEQUENCE</scope>
</reference>
<name>A0A0E9WU07_ANGAN</name>